<dbReference type="RefSeq" id="XP_040756376.1">
    <property type="nucleotide sequence ID" value="XM_040900547.1"/>
</dbReference>
<dbReference type="PROSITE" id="PS50048">
    <property type="entry name" value="ZN2_CY6_FUNGAL_2"/>
    <property type="match status" value="1"/>
</dbReference>
<dbReference type="Pfam" id="PF00096">
    <property type="entry name" value="zf-C2H2"/>
    <property type="match status" value="1"/>
</dbReference>
<feature type="region of interest" description="Disordered" evidence="9">
    <location>
        <begin position="131"/>
        <end position="152"/>
    </location>
</feature>
<evidence type="ECO:0000256" key="6">
    <source>
        <dbReference type="ARBA" id="ARBA00023163"/>
    </source>
</evidence>
<dbReference type="InterPro" id="IPR036864">
    <property type="entry name" value="Zn2-C6_fun-type_DNA-bd_sf"/>
</dbReference>
<dbReference type="PROSITE" id="PS00463">
    <property type="entry name" value="ZN2_CY6_FUNGAL_1"/>
    <property type="match status" value="1"/>
</dbReference>
<keyword evidence="4" id="KW-0805">Transcription regulation</keyword>
<dbReference type="VEuPathDB" id="FungiDB:P175DRAFT_0554240"/>
<feature type="region of interest" description="Disordered" evidence="9">
    <location>
        <begin position="1"/>
        <end position="22"/>
    </location>
</feature>
<feature type="domain" description="Zn(2)-C6 fungal-type" evidence="10">
    <location>
        <begin position="100"/>
        <end position="129"/>
    </location>
</feature>
<evidence type="ECO:0000256" key="2">
    <source>
        <dbReference type="ARBA" id="ARBA00022771"/>
    </source>
</evidence>
<evidence type="ECO:0000256" key="7">
    <source>
        <dbReference type="ARBA" id="ARBA00023242"/>
    </source>
</evidence>
<protein>
    <recommendedName>
        <fullName evidence="14">C6 transcription factor RegA</fullName>
    </recommendedName>
</protein>
<dbReference type="InterPro" id="IPR013087">
    <property type="entry name" value="Znf_C2H2_type"/>
</dbReference>
<dbReference type="FunFam" id="3.30.160.60:FF:002343">
    <property type="entry name" value="Zinc finger protein 33A"/>
    <property type="match status" value="1"/>
</dbReference>
<dbReference type="GO" id="GO:0000981">
    <property type="term" value="F:DNA-binding transcription factor activity, RNA polymerase II-specific"/>
    <property type="evidence" value="ECO:0007669"/>
    <property type="project" value="InterPro"/>
</dbReference>
<dbReference type="Pfam" id="PF04082">
    <property type="entry name" value="Fungal_trans"/>
    <property type="match status" value="1"/>
</dbReference>
<keyword evidence="3" id="KW-0862">Zinc</keyword>
<dbReference type="PANTHER" id="PTHR47660:SF7">
    <property type="entry name" value="TRANSCRIPTION FACTOR WITH C2H2 AND ZN(2)-CYS(6) DNA BINDING DOMAIN (EUROFUNG)"/>
    <property type="match status" value="1"/>
</dbReference>
<evidence type="ECO:0000259" key="11">
    <source>
        <dbReference type="PROSITE" id="PS50157"/>
    </source>
</evidence>
<dbReference type="SUPFAM" id="SSF57701">
    <property type="entry name" value="Zn2/Cys6 DNA-binding domain"/>
    <property type="match status" value="1"/>
</dbReference>
<organism evidence="12 13">
    <name type="scientific">Aspergillus ochraceoroseus IBT 24754</name>
    <dbReference type="NCBI Taxonomy" id="1392256"/>
    <lineage>
        <taxon>Eukaryota</taxon>
        <taxon>Fungi</taxon>
        <taxon>Dikarya</taxon>
        <taxon>Ascomycota</taxon>
        <taxon>Pezizomycotina</taxon>
        <taxon>Eurotiomycetes</taxon>
        <taxon>Eurotiomycetidae</taxon>
        <taxon>Eurotiales</taxon>
        <taxon>Aspergillaceae</taxon>
        <taxon>Aspergillus</taxon>
        <taxon>Aspergillus subgen. Nidulantes</taxon>
    </lineage>
</organism>
<dbReference type="GO" id="GO:0003677">
    <property type="term" value="F:DNA binding"/>
    <property type="evidence" value="ECO:0007669"/>
    <property type="project" value="UniProtKB-KW"/>
</dbReference>
<sequence>MVTRHPRTPSSSSGSRPSNRNLYQCGKCSQSYTRLDHLARHVRSHTQEKPYQCTVCEKRFGRIDLLSRHSALHSTDGDQASKRRRRNGNNPNPVVRASQACSACAEHHLRCDEQKPCGRCRRRKIPCMLPIKPGDTSDNMSTNSPQEPGSAASNLLPEADASVCLDLSQGLVPLETHQAFIDPQLAAQPWPQESANSVLEDVNGDMSSVLSQDFSNFTTQNSRRDLFAAPLPDIASGTRTPRGLITFGLETNLDLSIVDLHFLESYNSRIPFEFDDQTAPLSLPDSAQGDQDAEPSRDTRDTKEVRSIQRVKWRFVPAPQDHGYQEHDNLLLPAQTNLSSTPQSLVEVTSKSTTECLDLSSRDRILSIVLSQIKHPISAAVHSFPSAEFLDSLIRYYLTVPFSTAGTWIHRAGFRPKKTCPELLLSMAAAGAVLTPDASLRKLGFAMQEVVRLQLPDVFEANNTKIYNLELLQAYLMYLEVGLWSGNNRKIELSEGFRQPLITMVRRRGMFHHSAYCAILVQPDDTGDKLYEKWRAWIRQESYKRLAYHLFRLDAELSMALLTCPIISYAEFCIPLPAPSQLWAADSAPKWKELYCELYAPGATRIPALTECVANLDLLESSRRVADISLSCSAVAHALWGLVWEYRQLSSLLGTQSRYWDPGLLMMTRSQQLTKMLDYLRMEYKDESNVSLNFILMHMHMSLEEIQTLATSEDPNCACEDQPALRDWCRSKEARLAVWHAGQVVRELELLPLQSLRDFVAIALYHASLTLWAYGIVSSQTKTNETPQTDLESMQPSPILQVPRKVWLDGDEAIDVQRYISFDRGIPVLHGILPEEPPVSLRNSRAVLDLMVRLLEQNHNPESQTQPPPLAANLILILGKLRDVSK</sequence>
<keyword evidence="7" id="KW-0539">Nucleus</keyword>
<keyword evidence="1" id="KW-0479">Metal-binding</keyword>
<evidence type="ECO:0000256" key="8">
    <source>
        <dbReference type="PROSITE-ProRule" id="PRU00042"/>
    </source>
</evidence>
<feature type="compositionally biased region" description="Low complexity" evidence="9">
    <location>
        <begin position="8"/>
        <end position="18"/>
    </location>
</feature>
<dbReference type="Gene3D" id="4.10.240.10">
    <property type="entry name" value="Zn(2)-C6 fungal-type DNA-binding domain"/>
    <property type="match status" value="1"/>
</dbReference>
<dbReference type="OrthoDB" id="40579at2759"/>
<feature type="domain" description="C2H2-type" evidence="11">
    <location>
        <begin position="51"/>
        <end position="78"/>
    </location>
</feature>
<dbReference type="AlphaFoldDB" id="A0A2T5M8Z0"/>
<evidence type="ECO:0000256" key="1">
    <source>
        <dbReference type="ARBA" id="ARBA00022723"/>
    </source>
</evidence>
<dbReference type="PANTHER" id="PTHR47660">
    <property type="entry name" value="TRANSCRIPTION FACTOR WITH C2H2 AND ZN(2)-CYS(6) DNA BINDING DOMAIN (EUROFUNG)-RELATED-RELATED"/>
    <property type="match status" value="1"/>
</dbReference>
<feature type="region of interest" description="Disordered" evidence="9">
    <location>
        <begin position="277"/>
        <end position="305"/>
    </location>
</feature>
<evidence type="ECO:0000256" key="4">
    <source>
        <dbReference type="ARBA" id="ARBA00023015"/>
    </source>
</evidence>
<evidence type="ECO:0000313" key="12">
    <source>
        <dbReference type="EMBL" id="PTU24984.1"/>
    </source>
</evidence>
<evidence type="ECO:0000256" key="9">
    <source>
        <dbReference type="SAM" id="MobiDB-lite"/>
    </source>
</evidence>
<name>A0A2T5M8Z0_9EURO</name>
<evidence type="ECO:0000313" key="13">
    <source>
        <dbReference type="Proteomes" id="UP000244073"/>
    </source>
</evidence>
<evidence type="ECO:0008006" key="14">
    <source>
        <dbReference type="Google" id="ProtNLM"/>
    </source>
</evidence>
<keyword evidence="6" id="KW-0804">Transcription</keyword>
<evidence type="ECO:0000256" key="3">
    <source>
        <dbReference type="ARBA" id="ARBA00022833"/>
    </source>
</evidence>
<feature type="compositionally biased region" description="Basic and acidic residues" evidence="9">
    <location>
        <begin position="294"/>
        <end position="305"/>
    </location>
</feature>
<dbReference type="GO" id="GO:0006351">
    <property type="term" value="P:DNA-templated transcription"/>
    <property type="evidence" value="ECO:0007669"/>
    <property type="project" value="InterPro"/>
</dbReference>
<dbReference type="GO" id="GO:0008270">
    <property type="term" value="F:zinc ion binding"/>
    <property type="evidence" value="ECO:0007669"/>
    <property type="project" value="UniProtKB-KW"/>
</dbReference>
<reference evidence="12 13" key="1">
    <citation type="journal article" date="2018" name="Proc. Natl. Acad. Sci. U.S.A.">
        <title>Linking secondary metabolites to gene clusters through genome sequencing of six diverse Aspergillus species.</title>
        <authorList>
            <person name="Kaerboelling I."/>
            <person name="Vesth T.C."/>
            <person name="Frisvad J.C."/>
            <person name="Nybo J.L."/>
            <person name="Theobald S."/>
            <person name="Kuo A."/>
            <person name="Bowyer P."/>
            <person name="Matsuda Y."/>
            <person name="Mondo S."/>
            <person name="Lyhne E.K."/>
            <person name="Kogle M.E."/>
            <person name="Clum A."/>
            <person name="Lipzen A."/>
            <person name="Salamov A."/>
            <person name="Ngan C.Y."/>
            <person name="Daum C."/>
            <person name="Chiniquy J."/>
            <person name="Barry K."/>
            <person name="LaButti K."/>
            <person name="Haridas S."/>
            <person name="Simmons B.A."/>
            <person name="Magnuson J.K."/>
            <person name="Mortensen U.H."/>
            <person name="Larsen T.O."/>
            <person name="Grigoriev I.V."/>
            <person name="Baker S.E."/>
            <person name="Andersen M.R."/>
        </authorList>
    </citation>
    <scope>NUCLEOTIDE SEQUENCE [LARGE SCALE GENOMIC DNA]</scope>
    <source>
        <strain evidence="12 13">IBT 24754</strain>
    </source>
</reference>
<accession>A0A2T5M8Z0</accession>
<keyword evidence="2 8" id="KW-0863">Zinc-finger</keyword>
<dbReference type="Gene3D" id="3.30.160.60">
    <property type="entry name" value="Classic Zinc Finger"/>
    <property type="match status" value="2"/>
</dbReference>
<dbReference type="SUPFAM" id="SSF57667">
    <property type="entry name" value="beta-beta-alpha zinc fingers"/>
    <property type="match status" value="1"/>
</dbReference>
<gene>
    <name evidence="12" type="ORF">P175DRAFT_0554240</name>
</gene>
<dbReference type="SMART" id="SM00066">
    <property type="entry name" value="GAL4"/>
    <property type="match status" value="1"/>
</dbReference>
<dbReference type="InterPro" id="IPR007219">
    <property type="entry name" value="XnlR_reg_dom"/>
</dbReference>
<dbReference type="GeneID" id="63817431"/>
<dbReference type="PROSITE" id="PS00028">
    <property type="entry name" value="ZINC_FINGER_C2H2_1"/>
    <property type="match status" value="2"/>
</dbReference>
<dbReference type="CDD" id="cd12148">
    <property type="entry name" value="fungal_TF_MHR"/>
    <property type="match status" value="1"/>
</dbReference>
<comment type="caution">
    <text evidence="12">The sequence shown here is derived from an EMBL/GenBank/DDBJ whole genome shotgun (WGS) entry which is preliminary data.</text>
</comment>
<dbReference type="CDD" id="cd00067">
    <property type="entry name" value="GAL4"/>
    <property type="match status" value="1"/>
</dbReference>
<dbReference type="SMART" id="SM00355">
    <property type="entry name" value="ZnF_C2H2"/>
    <property type="match status" value="2"/>
</dbReference>
<dbReference type="InterPro" id="IPR036236">
    <property type="entry name" value="Znf_C2H2_sf"/>
</dbReference>
<dbReference type="PROSITE" id="PS50157">
    <property type="entry name" value="ZINC_FINGER_C2H2_2"/>
    <property type="match status" value="2"/>
</dbReference>
<feature type="compositionally biased region" description="Polar residues" evidence="9">
    <location>
        <begin position="136"/>
        <end position="152"/>
    </location>
</feature>
<proteinExistence type="predicted"/>
<keyword evidence="5" id="KW-0238">DNA-binding</keyword>
<dbReference type="Proteomes" id="UP000244073">
    <property type="component" value="Unassembled WGS sequence"/>
</dbReference>
<evidence type="ECO:0000256" key="5">
    <source>
        <dbReference type="ARBA" id="ARBA00023125"/>
    </source>
</evidence>
<dbReference type="InterPro" id="IPR001138">
    <property type="entry name" value="Zn2Cys6_DnaBD"/>
</dbReference>
<feature type="domain" description="C2H2-type" evidence="11">
    <location>
        <begin position="23"/>
        <end position="50"/>
    </location>
</feature>
<evidence type="ECO:0000259" key="10">
    <source>
        <dbReference type="PROSITE" id="PS50048"/>
    </source>
</evidence>
<dbReference type="EMBL" id="MSFN02000001">
    <property type="protein sequence ID" value="PTU24984.1"/>
    <property type="molecule type" value="Genomic_DNA"/>
</dbReference>
<feature type="region of interest" description="Disordered" evidence="9">
    <location>
        <begin position="71"/>
        <end position="94"/>
    </location>
</feature>
<dbReference type="Pfam" id="PF00172">
    <property type="entry name" value="Zn_clus"/>
    <property type="match status" value="1"/>
</dbReference>